<feature type="transmembrane region" description="Helical" evidence="8">
    <location>
        <begin position="26"/>
        <end position="47"/>
    </location>
</feature>
<comment type="similarity">
    <text evidence="2 8">Belongs to the 4-toluene sulfonate uptake permease (TSUP) (TC 2.A.102) family.</text>
</comment>
<evidence type="ECO:0000256" key="3">
    <source>
        <dbReference type="ARBA" id="ARBA00022448"/>
    </source>
</evidence>
<evidence type="ECO:0000256" key="2">
    <source>
        <dbReference type="ARBA" id="ARBA00009142"/>
    </source>
</evidence>
<comment type="subcellular location">
    <subcellularLocation>
        <location evidence="1 8">Cell membrane</location>
        <topology evidence="1 8">Multi-pass membrane protein</topology>
    </subcellularLocation>
</comment>
<dbReference type="Proteomes" id="UP000034292">
    <property type="component" value="Unassembled WGS sequence"/>
</dbReference>
<accession>A0A0G0TTX5</accession>
<keyword evidence="6 8" id="KW-1133">Transmembrane helix</keyword>
<sequence length="113" mass="12318">MEIFFIVTAFLAEVAGTVAGFGSSTIALPLALFFFDFNTALVLVAFLHIFGNLGRIGFFRKGIDWKLLVRFGIPSVGFTLTGALLVSYIPQNTLKGILGLFLILYAAFSLTQF</sequence>
<evidence type="ECO:0000256" key="4">
    <source>
        <dbReference type="ARBA" id="ARBA00022475"/>
    </source>
</evidence>
<evidence type="ECO:0000256" key="5">
    <source>
        <dbReference type="ARBA" id="ARBA00022692"/>
    </source>
</evidence>
<dbReference type="Pfam" id="PF01925">
    <property type="entry name" value="TauE"/>
    <property type="match status" value="1"/>
</dbReference>
<dbReference type="EMBL" id="LBZV01000001">
    <property type="protein sequence ID" value="KKR78266.1"/>
    <property type="molecule type" value="Genomic_DNA"/>
</dbReference>
<protein>
    <recommendedName>
        <fullName evidence="8">Probable membrane transporter protein</fullName>
    </recommendedName>
</protein>
<dbReference type="PANTHER" id="PTHR30269:SF37">
    <property type="entry name" value="MEMBRANE TRANSPORTER PROTEIN"/>
    <property type="match status" value="1"/>
</dbReference>
<dbReference type="GO" id="GO:0005886">
    <property type="term" value="C:plasma membrane"/>
    <property type="evidence" value="ECO:0007669"/>
    <property type="project" value="UniProtKB-SubCell"/>
</dbReference>
<dbReference type="AlphaFoldDB" id="A0A0G0TTX5"/>
<dbReference type="PANTHER" id="PTHR30269">
    <property type="entry name" value="TRANSMEMBRANE PROTEIN YFCA"/>
    <property type="match status" value="1"/>
</dbReference>
<evidence type="ECO:0000313" key="10">
    <source>
        <dbReference type="Proteomes" id="UP000034292"/>
    </source>
</evidence>
<evidence type="ECO:0000313" key="9">
    <source>
        <dbReference type="EMBL" id="KKR78266.1"/>
    </source>
</evidence>
<evidence type="ECO:0000256" key="6">
    <source>
        <dbReference type="ARBA" id="ARBA00022989"/>
    </source>
</evidence>
<dbReference type="STRING" id="1618408.UU23_C0001G0030"/>
<keyword evidence="4 8" id="KW-1003">Cell membrane</keyword>
<dbReference type="InterPro" id="IPR052017">
    <property type="entry name" value="TSUP"/>
</dbReference>
<evidence type="ECO:0000256" key="1">
    <source>
        <dbReference type="ARBA" id="ARBA00004651"/>
    </source>
</evidence>
<organism evidence="9 10">
    <name type="scientific">Candidatus Curtissbacteria bacterium GW2011_GWA1_40_9</name>
    <dbReference type="NCBI Taxonomy" id="1618408"/>
    <lineage>
        <taxon>Bacteria</taxon>
        <taxon>Candidatus Curtissiibacteriota</taxon>
    </lineage>
</organism>
<reference evidence="9 10" key="1">
    <citation type="journal article" date="2015" name="Nature">
        <title>rRNA introns, odd ribosomes, and small enigmatic genomes across a large radiation of phyla.</title>
        <authorList>
            <person name="Brown C.T."/>
            <person name="Hug L.A."/>
            <person name="Thomas B.C."/>
            <person name="Sharon I."/>
            <person name="Castelle C.J."/>
            <person name="Singh A."/>
            <person name="Wilkins M.J."/>
            <person name="Williams K.H."/>
            <person name="Banfield J.F."/>
        </authorList>
    </citation>
    <scope>NUCLEOTIDE SEQUENCE [LARGE SCALE GENOMIC DNA]</scope>
</reference>
<keyword evidence="3" id="KW-0813">Transport</keyword>
<evidence type="ECO:0000256" key="8">
    <source>
        <dbReference type="RuleBase" id="RU363041"/>
    </source>
</evidence>
<proteinExistence type="inferred from homology"/>
<dbReference type="InterPro" id="IPR002781">
    <property type="entry name" value="TM_pro_TauE-like"/>
</dbReference>
<keyword evidence="5 8" id="KW-0812">Transmembrane</keyword>
<comment type="caution">
    <text evidence="9">The sequence shown here is derived from an EMBL/GenBank/DDBJ whole genome shotgun (WGS) entry which is preliminary data.</text>
</comment>
<name>A0A0G0TTX5_9BACT</name>
<feature type="transmembrane region" description="Helical" evidence="8">
    <location>
        <begin position="94"/>
        <end position="111"/>
    </location>
</feature>
<evidence type="ECO:0000256" key="7">
    <source>
        <dbReference type="ARBA" id="ARBA00023136"/>
    </source>
</evidence>
<gene>
    <name evidence="9" type="ORF">UU23_C0001G0030</name>
</gene>
<keyword evidence="7 8" id="KW-0472">Membrane</keyword>
<feature type="transmembrane region" description="Helical" evidence="8">
    <location>
        <begin position="67"/>
        <end position="88"/>
    </location>
</feature>